<dbReference type="OrthoDB" id="422187at2759"/>
<dbReference type="InterPro" id="IPR014729">
    <property type="entry name" value="Rossmann-like_a/b/a_fold"/>
</dbReference>
<evidence type="ECO:0000256" key="14">
    <source>
        <dbReference type="ARBA" id="ARBA00049001"/>
    </source>
</evidence>
<dbReference type="InterPro" id="IPR045094">
    <property type="entry name" value="NMNAT_euk"/>
</dbReference>
<dbReference type="Proteomes" id="UP000232875">
    <property type="component" value="Unassembled WGS sequence"/>
</dbReference>
<evidence type="ECO:0000256" key="1">
    <source>
        <dbReference type="ARBA" id="ARBA00004123"/>
    </source>
</evidence>
<dbReference type="NCBIfam" id="TIGR00482">
    <property type="entry name" value="nicotinate (nicotinamide) nucleotide adenylyltransferase"/>
    <property type="match status" value="1"/>
</dbReference>
<feature type="region of interest" description="Disordered" evidence="16">
    <location>
        <begin position="1"/>
        <end position="22"/>
    </location>
</feature>
<dbReference type="PANTHER" id="PTHR12039">
    <property type="entry name" value="NICOTINAMIDE MONONUCLEOTIDE ADENYLYLTRANSFERASE"/>
    <property type="match status" value="1"/>
</dbReference>
<dbReference type="SUPFAM" id="SSF52374">
    <property type="entry name" value="Nucleotidylyl transferase"/>
    <property type="match status" value="1"/>
</dbReference>
<comment type="pathway">
    <text evidence="2 15">Cofactor biosynthesis; NAD(+) biosynthesis; NAD(+) from nicotinamide D-ribonucleotide: step 1/1.</text>
</comment>
<dbReference type="PANTHER" id="PTHR12039:SF0">
    <property type="entry name" value="NICOTINAMIDE-NUCLEOTIDE ADENYLYLTRANSFERASE"/>
    <property type="match status" value="1"/>
</dbReference>
<dbReference type="InterPro" id="IPR005248">
    <property type="entry name" value="NadD/NMNAT"/>
</dbReference>
<evidence type="ECO:0000256" key="8">
    <source>
        <dbReference type="ARBA" id="ARBA00022695"/>
    </source>
</evidence>
<dbReference type="GO" id="GO:0000309">
    <property type="term" value="F:nicotinamide-nucleotide adenylyltransferase activity"/>
    <property type="evidence" value="ECO:0007669"/>
    <property type="project" value="UniProtKB-EC"/>
</dbReference>
<dbReference type="InterPro" id="IPR051182">
    <property type="entry name" value="Euk_NMN_adenylyltrnsfrase"/>
</dbReference>
<comment type="subcellular location">
    <subcellularLocation>
        <location evidence="1">Nucleus</location>
    </subcellularLocation>
</comment>
<dbReference type="EC" id="2.7.7.1" evidence="15"/>
<dbReference type="GO" id="GO:0005634">
    <property type="term" value="C:nucleus"/>
    <property type="evidence" value="ECO:0007669"/>
    <property type="project" value="UniProtKB-SubCell"/>
</dbReference>
<protein>
    <recommendedName>
        <fullName evidence="15">Nicotinamide-nucleotide adenylyltransferase</fullName>
        <ecNumber evidence="15">2.7.7.1</ecNumber>
        <ecNumber evidence="15">2.7.7.18</ecNumber>
    </recommendedName>
</protein>
<evidence type="ECO:0000313" key="19">
    <source>
        <dbReference type="Proteomes" id="UP000232875"/>
    </source>
</evidence>
<organism evidence="18 19">
    <name type="scientific">Malassezia vespertilionis</name>
    <dbReference type="NCBI Taxonomy" id="2020962"/>
    <lineage>
        <taxon>Eukaryota</taxon>
        <taxon>Fungi</taxon>
        <taxon>Dikarya</taxon>
        <taxon>Basidiomycota</taxon>
        <taxon>Ustilaginomycotina</taxon>
        <taxon>Malasseziomycetes</taxon>
        <taxon>Malasseziales</taxon>
        <taxon>Malasseziaceae</taxon>
        <taxon>Malassezia</taxon>
    </lineage>
</organism>
<dbReference type="CDD" id="cd09286">
    <property type="entry name" value="NMNAT_Eukarya"/>
    <property type="match status" value="1"/>
</dbReference>
<dbReference type="GO" id="GO:0009435">
    <property type="term" value="P:NAD+ biosynthetic process"/>
    <property type="evidence" value="ECO:0007669"/>
    <property type="project" value="UniProtKB-UniPathway"/>
</dbReference>
<name>A0A2N1JBP7_9BASI</name>
<evidence type="ECO:0000256" key="3">
    <source>
        <dbReference type="ARBA" id="ARBA00005019"/>
    </source>
</evidence>
<keyword evidence="9 15" id="KW-0547">Nucleotide-binding</keyword>
<dbReference type="GO" id="GO:0005524">
    <property type="term" value="F:ATP binding"/>
    <property type="evidence" value="ECO:0007669"/>
    <property type="project" value="UniProtKB-KW"/>
</dbReference>
<accession>A0A2N1JBP7</accession>
<evidence type="ECO:0000259" key="17">
    <source>
        <dbReference type="Pfam" id="PF01467"/>
    </source>
</evidence>
<keyword evidence="6 15" id="KW-0662">Pyridine nucleotide biosynthesis</keyword>
<reference evidence="18 19" key="1">
    <citation type="submission" date="2017-10" db="EMBL/GenBank/DDBJ databases">
        <title>A novel species of cold-tolerant Malassezia isolated from bats.</title>
        <authorList>
            <person name="Lorch J.M."/>
            <person name="Palmer J.M."/>
            <person name="Vanderwolf K.J."/>
            <person name="Schmidt K.Z."/>
            <person name="Verant M.L."/>
            <person name="Weller T.J."/>
            <person name="Blehert D.S."/>
        </authorList>
    </citation>
    <scope>NUCLEOTIDE SEQUENCE [LARGE SCALE GENOMIC DNA]</scope>
    <source>
        <strain evidence="18 19">NWHC:44797-103</strain>
    </source>
</reference>
<evidence type="ECO:0000313" key="18">
    <source>
        <dbReference type="EMBL" id="PKI83974.1"/>
    </source>
</evidence>
<evidence type="ECO:0000256" key="5">
    <source>
        <dbReference type="ARBA" id="ARBA00022553"/>
    </source>
</evidence>
<dbReference type="EC" id="2.7.7.18" evidence="15"/>
<comment type="pathway">
    <text evidence="3">Cofactor biosynthesis; NAD(+) biosynthesis; deamido-NAD(+) from nicotinate D-ribonucleotide: step 1/1.</text>
</comment>
<evidence type="ECO:0000256" key="6">
    <source>
        <dbReference type="ARBA" id="ARBA00022642"/>
    </source>
</evidence>
<dbReference type="FunFam" id="3.40.50.620:FF:000074">
    <property type="entry name" value="Nicotinamide-nucleotide adenylyltransferase"/>
    <property type="match status" value="1"/>
</dbReference>
<evidence type="ECO:0000256" key="13">
    <source>
        <dbReference type="ARBA" id="ARBA00048721"/>
    </source>
</evidence>
<keyword evidence="12" id="KW-0539">Nucleus</keyword>
<dbReference type="EMBL" id="KZ454990">
    <property type="protein sequence ID" value="PKI83974.1"/>
    <property type="molecule type" value="Genomic_DNA"/>
</dbReference>
<comment type="catalytic activity">
    <reaction evidence="14 15">
        <text>beta-nicotinamide D-ribonucleotide + ATP + H(+) = diphosphate + NAD(+)</text>
        <dbReference type="Rhea" id="RHEA:21360"/>
        <dbReference type="ChEBI" id="CHEBI:14649"/>
        <dbReference type="ChEBI" id="CHEBI:15378"/>
        <dbReference type="ChEBI" id="CHEBI:30616"/>
        <dbReference type="ChEBI" id="CHEBI:33019"/>
        <dbReference type="ChEBI" id="CHEBI:57540"/>
        <dbReference type="EC" id="2.7.7.1"/>
    </reaction>
</comment>
<keyword evidence="5" id="KW-0597">Phosphoprotein</keyword>
<comment type="similarity">
    <text evidence="4 15">Belongs to the eukaryotic NMN adenylyltransferase family.</text>
</comment>
<keyword evidence="8 15" id="KW-0548">Nucleotidyltransferase</keyword>
<feature type="domain" description="Cytidyltransferase-like" evidence="17">
    <location>
        <begin position="160"/>
        <end position="352"/>
    </location>
</feature>
<evidence type="ECO:0000256" key="15">
    <source>
        <dbReference type="RuleBase" id="RU362021"/>
    </source>
</evidence>
<dbReference type="STRING" id="2020962.A0A2N1JBP7"/>
<dbReference type="AlphaFoldDB" id="A0A2N1JBP7"/>
<proteinExistence type="inferred from homology"/>
<feature type="region of interest" description="Disordered" evidence="16">
    <location>
        <begin position="104"/>
        <end position="123"/>
    </location>
</feature>
<evidence type="ECO:0000256" key="10">
    <source>
        <dbReference type="ARBA" id="ARBA00022840"/>
    </source>
</evidence>
<evidence type="ECO:0000256" key="4">
    <source>
        <dbReference type="ARBA" id="ARBA00007064"/>
    </source>
</evidence>
<comment type="catalytic activity">
    <reaction evidence="13 15">
        <text>nicotinate beta-D-ribonucleotide + ATP + H(+) = deamido-NAD(+) + diphosphate</text>
        <dbReference type="Rhea" id="RHEA:22860"/>
        <dbReference type="ChEBI" id="CHEBI:15378"/>
        <dbReference type="ChEBI" id="CHEBI:30616"/>
        <dbReference type="ChEBI" id="CHEBI:33019"/>
        <dbReference type="ChEBI" id="CHEBI:57502"/>
        <dbReference type="ChEBI" id="CHEBI:58437"/>
        <dbReference type="EC" id="2.7.7.18"/>
    </reaction>
</comment>
<evidence type="ECO:0000256" key="7">
    <source>
        <dbReference type="ARBA" id="ARBA00022679"/>
    </source>
</evidence>
<keyword evidence="10 15" id="KW-0067">ATP-binding</keyword>
<gene>
    <name evidence="18" type="ORF">MVES_002078</name>
</gene>
<dbReference type="Gene3D" id="3.40.50.620">
    <property type="entry name" value="HUPs"/>
    <property type="match status" value="1"/>
</dbReference>
<dbReference type="Pfam" id="PF01467">
    <property type="entry name" value="CTP_transf_like"/>
    <property type="match status" value="1"/>
</dbReference>
<evidence type="ECO:0000256" key="16">
    <source>
        <dbReference type="SAM" id="MobiDB-lite"/>
    </source>
</evidence>
<evidence type="ECO:0000256" key="9">
    <source>
        <dbReference type="ARBA" id="ARBA00022741"/>
    </source>
</evidence>
<keyword evidence="11 15" id="KW-0520">NAD</keyword>
<keyword evidence="7 15" id="KW-0808">Transferase</keyword>
<evidence type="ECO:0000256" key="2">
    <source>
        <dbReference type="ARBA" id="ARBA00004658"/>
    </source>
</evidence>
<dbReference type="InterPro" id="IPR004821">
    <property type="entry name" value="Cyt_trans-like"/>
</dbReference>
<sequence length="387" mass="43256">MASSRAPAEERGASGTASGDSAVSLRYKALSADSYHLDSPPFTGAAVTGHGPVTQGLAPAGIEAQDGAMSGALQMDAQTMSSDADVPRFLLDAQYMQRIREFDEELDEQQTPSPPDAKPLSFRHSISVPRQPQSLDSYSFPRHRLPAEMRDESKTPLVIVACGSFSPPTYLHLRMFEMAKDQIDEAGHYELLAGYYSPVSDQYKKAGLAKGTDRVRMCELAVERSSNWLMVDAWESLQKEYQRTAIVLDHFNDEINGRCGERGVLMRDGTRRRVKIMLLAGGDLIQSMGEPGVWADQDVRHILGRYGCLIVERTGADVWSFLLSHDVLWEQRRNLIVVKQTIYNDISSSKVRLFIRRGYSIKYLLPNSVIQYIEQNKLYLGDEAART</sequence>
<dbReference type="GO" id="GO:0004515">
    <property type="term" value="F:nicotinate-nucleotide adenylyltransferase activity"/>
    <property type="evidence" value="ECO:0007669"/>
    <property type="project" value="UniProtKB-EC"/>
</dbReference>
<evidence type="ECO:0000256" key="11">
    <source>
        <dbReference type="ARBA" id="ARBA00023027"/>
    </source>
</evidence>
<evidence type="ECO:0000256" key="12">
    <source>
        <dbReference type="ARBA" id="ARBA00023242"/>
    </source>
</evidence>
<dbReference type="UniPathway" id="UPA00253">
    <property type="reaction ID" value="UER00332"/>
</dbReference>
<keyword evidence="19" id="KW-1185">Reference proteome</keyword>